<protein>
    <submittedName>
        <fullName evidence="2">LicD family protein</fullName>
    </submittedName>
</protein>
<dbReference type="InterPro" id="IPR007074">
    <property type="entry name" value="LicD/FKTN/FKRP_NTP_transf"/>
</dbReference>
<dbReference type="RefSeq" id="WP_213170803.1">
    <property type="nucleotide sequence ID" value="NZ_CP070496.1"/>
</dbReference>
<proteinExistence type="predicted"/>
<feature type="domain" description="LicD/FKTN/FKRP nucleotidyltransferase" evidence="1">
    <location>
        <begin position="110"/>
        <end position="136"/>
    </location>
</feature>
<name>A0A895XHI2_9ACTN</name>
<gene>
    <name evidence="2" type="ORF">JQS30_13680</name>
</gene>
<sequence length="297" mass="34341">MRQPSDYEKIKDLWLESPKKCHHRVPLLRTVARAASVAGEHDDSRNLLRKAILRAAGHQRRPSVQIKRAGKKVFTRSQLLIPGHGDPFSRRATEALIDLNSQLDDLGVRGFLISGTLLGYVRSGRFIAWDKDIDLGFFTDEISAADLTAAFERNDHFLVKRLDFNSERLRLDHRNGTSVDLFPHYREDGRIWHDGTSTRWWNRPFELSEVEFLGQRQYVPSVPQMYLDDNYGDWHTPNANFDARIDAPNVEVTDPDFLDTLLYFELLKSIAHGWRAKTERYGRLLKAKGEGDWLSRL</sequence>
<dbReference type="GO" id="GO:0009100">
    <property type="term" value="P:glycoprotein metabolic process"/>
    <property type="evidence" value="ECO:0007669"/>
    <property type="project" value="UniProtKB-ARBA"/>
</dbReference>
<dbReference type="EMBL" id="CP070496">
    <property type="protein sequence ID" value="QSB04804.1"/>
    <property type="molecule type" value="Genomic_DNA"/>
</dbReference>
<accession>A0A895XHI2</accession>
<dbReference type="InterPro" id="IPR052613">
    <property type="entry name" value="LicD_transferase"/>
</dbReference>
<evidence type="ECO:0000313" key="3">
    <source>
        <dbReference type="Proteomes" id="UP000662939"/>
    </source>
</evidence>
<evidence type="ECO:0000313" key="2">
    <source>
        <dbReference type="EMBL" id="QSB04804.1"/>
    </source>
</evidence>
<keyword evidence="3" id="KW-1185">Reference proteome</keyword>
<organism evidence="2 3">
    <name type="scientific">Natronoglycomyces albus</name>
    <dbReference type="NCBI Taxonomy" id="2811108"/>
    <lineage>
        <taxon>Bacteria</taxon>
        <taxon>Bacillati</taxon>
        <taxon>Actinomycetota</taxon>
        <taxon>Actinomycetes</taxon>
        <taxon>Glycomycetales</taxon>
        <taxon>Glycomycetaceae</taxon>
        <taxon>Natronoglycomyces</taxon>
    </lineage>
</organism>
<evidence type="ECO:0000259" key="1">
    <source>
        <dbReference type="Pfam" id="PF04991"/>
    </source>
</evidence>
<dbReference type="AlphaFoldDB" id="A0A895XHI2"/>
<dbReference type="Pfam" id="PF04991">
    <property type="entry name" value="LicD"/>
    <property type="match status" value="1"/>
</dbReference>
<reference evidence="2" key="1">
    <citation type="submission" date="2021-02" db="EMBL/GenBank/DDBJ databases">
        <title>Natronoglycomyces albus gen. nov., sp. nov, a haloalkaliphilic actinobacterium from a soda solonchak soil.</title>
        <authorList>
            <person name="Sorokin D.Y."/>
            <person name="Khijniak T.V."/>
            <person name="Zakharycheva A.P."/>
            <person name="Boueva O.V."/>
            <person name="Ariskina E.V."/>
            <person name="Hahnke R.L."/>
            <person name="Bunk B."/>
            <person name="Sproer C."/>
            <person name="Schumann P."/>
            <person name="Evtushenko L.I."/>
            <person name="Kublanov I.V."/>
        </authorList>
    </citation>
    <scope>NUCLEOTIDE SEQUENCE</scope>
    <source>
        <strain evidence="2">DSM 106290</strain>
    </source>
</reference>
<dbReference type="PANTHER" id="PTHR13627:SF31">
    <property type="entry name" value="RIBITOL 5-PHOSPHATE TRANSFERASE FKRP"/>
    <property type="match status" value="1"/>
</dbReference>
<dbReference type="PANTHER" id="PTHR13627">
    <property type="entry name" value="FUKUTIN RELATED PROTEIN"/>
    <property type="match status" value="1"/>
</dbReference>
<dbReference type="KEGG" id="nav:JQS30_13680"/>
<dbReference type="Proteomes" id="UP000662939">
    <property type="component" value="Chromosome"/>
</dbReference>